<organism evidence="2 3">
    <name type="scientific">Cryoendolithus antarcticus</name>
    <dbReference type="NCBI Taxonomy" id="1507870"/>
    <lineage>
        <taxon>Eukaryota</taxon>
        <taxon>Fungi</taxon>
        <taxon>Dikarya</taxon>
        <taxon>Ascomycota</taxon>
        <taxon>Pezizomycotina</taxon>
        <taxon>Dothideomycetes</taxon>
        <taxon>Dothideomycetidae</taxon>
        <taxon>Cladosporiales</taxon>
        <taxon>Cladosporiaceae</taxon>
        <taxon>Cryoendolithus</taxon>
    </lineage>
</organism>
<accession>A0A1V8TM34</accession>
<dbReference type="STRING" id="1507870.A0A1V8TM34"/>
<keyword evidence="3" id="KW-1185">Reference proteome</keyword>
<feature type="region of interest" description="Disordered" evidence="1">
    <location>
        <begin position="86"/>
        <end position="234"/>
    </location>
</feature>
<sequence length="234" mass="24162">MPRPSHEELALSHQKKCTLCEAPRDVLVRCQIDSSGQWHFVCPGKCWKSVSGGVVDGVPEKVGEGYKYGGMWKNKHAGVSAKVPKRLKGKLTGRESVASSDSVSQTTDGERSQTDGASLAGVKKTAKRSKGRMARKGGDVEAESEGSEGSGGSEGSDGSDGSDGSNGSQGSEESDHGGGVDGNRSLGGDSTHKLKSGDRDDGATNVPSSATDNTTIIESVVSKQSQSDASTKAF</sequence>
<comment type="caution">
    <text evidence="2">The sequence shown here is derived from an EMBL/GenBank/DDBJ whole genome shotgun (WGS) entry which is preliminary data.</text>
</comment>
<feature type="compositionally biased region" description="Polar residues" evidence="1">
    <location>
        <begin position="205"/>
        <end position="234"/>
    </location>
</feature>
<dbReference type="EMBL" id="NAJO01000005">
    <property type="protein sequence ID" value="OQO12435.1"/>
    <property type="molecule type" value="Genomic_DNA"/>
</dbReference>
<reference evidence="3" key="1">
    <citation type="submission" date="2017-03" db="EMBL/GenBank/DDBJ databases">
        <title>Genomes of endolithic fungi from Antarctica.</title>
        <authorList>
            <person name="Coleine C."/>
            <person name="Masonjones S."/>
            <person name="Stajich J.E."/>
        </authorList>
    </citation>
    <scope>NUCLEOTIDE SEQUENCE [LARGE SCALE GENOMIC DNA]</scope>
    <source>
        <strain evidence="3">CCFEE 5527</strain>
    </source>
</reference>
<dbReference type="Proteomes" id="UP000192596">
    <property type="component" value="Unassembled WGS sequence"/>
</dbReference>
<evidence type="ECO:0000256" key="1">
    <source>
        <dbReference type="SAM" id="MobiDB-lite"/>
    </source>
</evidence>
<gene>
    <name evidence="2" type="ORF">B0A48_03077</name>
</gene>
<dbReference type="OrthoDB" id="537467at2759"/>
<evidence type="ECO:0000313" key="3">
    <source>
        <dbReference type="Proteomes" id="UP000192596"/>
    </source>
</evidence>
<dbReference type="InParanoid" id="A0A1V8TM34"/>
<feature type="compositionally biased region" description="Basic residues" evidence="1">
    <location>
        <begin position="124"/>
        <end position="135"/>
    </location>
</feature>
<evidence type="ECO:0000313" key="2">
    <source>
        <dbReference type="EMBL" id="OQO12435.1"/>
    </source>
</evidence>
<proteinExistence type="predicted"/>
<feature type="compositionally biased region" description="Polar residues" evidence="1">
    <location>
        <begin position="97"/>
        <end position="107"/>
    </location>
</feature>
<feature type="compositionally biased region" description="Basic and acidic residues" evidence="1">
    <location>
        <begin position="190"/>
        <end position="202"/>
    </location>
</feature>
<dbReference type="AlphaFoldDB" id="A0A1V8TM34"/>
<name>A0A1V8TM34_9PEZI</name>
<feature type="compositionally biased region" description="Low complexity" evidence="1">
    <location>
        <begin position="162"/>
        <end position="171"/>
    </location>
</feature>
<protein>
    <submittedName>
        <fullName evidence="2">Uncharacterized protein</fullName>
    </submittedName>
</protein>